<dbReference type="EMBL" id="VSSQ01013279">
    <property type="protein sequence ID" value="MPM51137.1"/>
    <property type="molecule type" value="Genomic_DNA"/>
</dbReference>
<dbReference type="AlphaFoldDB" id="A0A645ADN3"/>
<accession>A0A645ADN3</accession>
<organism evidence="1">
    <name type="scientific">bioreactor metagenome</name>
    <dbReference type="NCBI Taxonomy" id="1076179"/>
    <lineage>
        <taxon>unclassified sequences</taxon>
        <taxon>metagenomes</taxon>
        <taxon>ecological metagenomes</taxon>
    </lineage>
</organism>
<evidence type="ECO:0000313" key="1">
    <source>
        <dbReference type="EMBL" id="MPM51137.1"/>
    </source>
</evidence>
<reference evidence="1" key="1">
    <citation type="submission" date="2019-08" db="EMBL/GenBank/DDBJ databases">
        <authorList>
            <person name="Kucharzyk K."/>
            <person name="Murdoch R.W."/>
            <person name="Higgins S."/>
            <person name="Loffler F."/>
        </authorList>
    </citation>
    <scope>NUCLEOTIDE SEQUENCE</scope>
</reference>
<gene>
    <name evidence="1" type="ORF">SDC9_97884</name>
</gene>
<proteinExistence type="predicted"/>
<sequence>MQLHGIGVEGLVHNGEHLGAPGGVHRVHHRLHRFHLRLSAAVVAENVVINLQGGQTAVVPVGDGVSHRGGEKLTDAGDFRPARGAVALLVLNEVVLGLEGEQLRHGLQVIGALDVLNADGLSGAQVVGNAVGLGVVGEEQGLDHRIVHGRTLGGNAVQRGGGGDVKPGSVGQLGLIVNAVLPRLVG</sequence>
<comment type="caution">
    <text evidence="1">The sequence shown here is derived from an EMBL/GenBank/DDBJ whole genome shotgun (WGS) entry which is preliminary data.</text>
</comment>
<protein>
    <submittedName>
        <fullName evidence="1">Uncharacterized protein</fullName>
    </submittedName>
</protein>
<name>A0A645ADN3_9ZZZZ</name>